<dbReference type="InterPro" id="IPR038446">
    <property type="entry name" value="CEBP_ZZ_sf"/>
</dbReference>
<accession>A0A816LT81</accession>
<name>A0A816LT81_9BILA</name>
<dbReference type="EMBL" id="CAJNRE010001707">
    <property type="protein sequence ID" value="CAF1954303.1"/>
    <property type="molecule type" value="Genomic_DNA"/>
</dbReference>
<feature type="domain" description="RRM" evidence="4">
    <location>
        <begin position="272"/>
        <end position="373"/>
    </location>
</feature>
<evidence type="ECO:0000313" key="6">
    <source>
        <dbReference type="Proteomes" id="UP000663824"/>
    </source>
</evidence>
<organism evidence="5 6">
    <name type="scientific">Rotaria magnacalcarata</name>
    <dbReference type="NCBI Taxonomy" id="392030"/>
    <lineage>
        <taxon>Eukaryota</taxon>
        <taxon>Metazoa</taxon>
        <taxon>Spiralia</taxon>
        <taxon>Gnathifera</taxon>
        <taxon>Rotifera</taxon>
        <taxon>Eurotatoria</taxon>
        <taxon>Bdelloidea</taxon>
        <taxon>Philodinida</taxon>
        <taxon>Philodinidae</taxon>
        <taxon>Rotaria</taxon>
    </lineage>
</organism>
<dbReference type="GO" id="GO:0005634">
    <property type="term" value="C:nucleus"/>
    <property type="evidence" value="ECO:0007669"/>
    <property type="project" value="TreeGrafter"/>
</dbReference>
<dbReference type="InterPro" id="IPR034819">
    <property type="entry name" value="CPEB"/>
</dbReference>
<keyword evidence="1" id="KW-0694">RNA-binding</keyword>
<proteinExistence type="predicted"/>
<dbReference type="GO" id="GO:0043005">
    <property type="term" value="C:neuron projection"/>
    <property type="evidence" value="ECO:0007669"/>
    <property type="project" value="TreeGrafter"/>
</dbReference>
<dbReference type="PANTHER" id="PTHR12566">
    <property type="entry name" value="CYTOPLASMIC POLYADENYLATION ELEMENT BINDING PROTEIN CPEB"/>
    <property type="match status" value="1"/>
</dbReference>
<dbReference type="GO" id="GO:0000900">
    <property type="term" value="F:mRNA regulatory element binding translation repressor activity"/>
    <property type="evidence" value="ECO:0007669"/>
    <property type="project" value="TreeGrafter"/>
</dbReference>
<dbReference type="GO" id="GO:0005737">
    <property type="term" value="C:cytoplasm"/>
    <property type="evidence" value="ECO:0007669"/>
    <property type="project" value="TreeGrafter"/>
</dbReference>
<dbReference type="AlphaFoldDB" id="A0A816LT81"/>
<feature type="region of interest" description="Disordered" evidence="2">
    <location>
        <begin position="139"/>
        <end position="163"/>
    </location>
</feature>
<dbReference type="SUPFAM" id="SSF54928">
    <property type="entry name" value="RNA-binding domain, RBD"/>
    <property type="match status" value="1"/>
</dbReference>
<dbReference type="InterPro" id="IPR000504">
    <property type="entry name" value="RRM_dom"/>
</dbReference>
<protein>
    <recommendedName>
        <fullName evidence="7">RRM domain-containing protein</fullName>
    </recommendedName>
</protein>
<dbReference type="Proteomes" id="UP000663824">
    <property type="component" value="Unassembled WGS sequence"/>
</dbReference>
<dbReference type="InterPro" id="IPR035979">
    <property type="entry name" value="RBD_domain_sf"/>
</dbReference>
<dbReference type="InterPro" id="IPR012677">
    <property type="entry name" value="Nucleotide-bd_a/b_plait_sf"/>
</dbReference>
<evidence type="ECO:0000256" key="2">
    <source>
        <dbReference type="SAM" id="MobiDB-lite"/>
    </source>
</evidence>
<evidence type="ECO:0000313" key="5">
    <source>
        <dbReference type="EMBL" id="CAF1954303.1"/>
    </source>
</evidence>
<evidence type="ECO:0000259" key="3">
    <source>
        <dbReference type="Pfam" id="PF16366"/>
    </source>
</evidence>
<dbReference type="Gene3D" id="4.10.640.40">
    <property type="entry name" value="Cytoplasmic polyadenylation element-binding protein, ZZ domain"/>
    <property type="match status" value="1"/>
</dbReference>
<evidence type="ECO:0008006" key="7">
    <source>
        <dbReference type="Google" id="ProtNLM"/>
    </source>
</evidence>
<dbReference type="GO" id="GO:0045202">
    <property type="term" value="C:synapse"/>
    <property type="evidence" value="ECO:0007669"/>
    <property type="project" value="TreeGrafter"/>
</dbReference>
<dbReference type="GO" id="GO:0008135">
    <property type="term" value="F:translation factor activity, RNA binding"/>
    <property type="evidence" value="ECO:0007669"/>
    <property type="project" value="TreeGrafter"/>
</dbReference>
<dbReference type="PANTHER" id="PTHR12566:SF9">
    <property type="entry name" value="CYTOPLASMIC POLYADENYLATION ELEMENT-BINDING PROTEIN 1"/>
    <property type="match status" value="1"/>
</dbReference>
<dbReference type="InterPro" id="IPR032296">
    <property type="entry name" value="CEBP_ZZ"/>
</dbReference>
<comment type="caution">
    <text evidence="5">The sequence shown here is derived from an EMBL/GenBank/DDBJ whole genome shotgun (WGS) entry which is preliminary data.</text>
</comment>
<dbReference type="GO" id="GO:0043022">
    <property type="term" value="F:ribosome binding"/>
    <property type="evidence" value="ECO:0007669"/>
    <property type="project" value="TreeGrafter"/>
</dbReference>
<dbReference type="GO" id="GO:0003730">
    <property type="term" value="F:mRNA 3'-UTR binding"/>
    <property type="evidence" value="ECO:0007669"/>
    <property type="project" value="InterPro"/>
</dbReference>
<feature type="domain" description="Cytoplasmic polyadenylation element-binding protein ZZ" evidence="3">
    <location>
        <begin position="497"/>
        <end position="553"/>
    </location>
</feature>
<gene>
    <name evidence="5" type="ORF">MBJ925_LOCUS6040</name>
</gene>
<reference evidence="5" key="1">
    <citation type="submission" date="2021-02" db="EMBL/GenBank/DDBJ databases">
        <authorList>
            <person name="Nowell W R."/>
        </authorList>
    </citation>
    <scope>NUCLEOTIDE SEQUENCE</scope>
</reference>
<sequence>MDENLTMKSTSPDSILSELLSYDSTTNTRSTVPVSSTTSILPPLRSSFTMANISSIANVNEEQNFFLDDFNLERLPSISRWQSDAENLNLNSIQPSSSRSTYLINDFLTNRNIASSSITDVLISPLSRLSTSSSIMSLSSIGNQKTTSQQLSRSGFKNSTEQLTTSKGNMFPSASLFVPLPTPSSNRRILCSMENIPSAMADNDLQRVPHSWMLMSSTPPNYEAGPIVQQPPAPQLVHSANRTNSMPSWRGNLPMKFEPMMMDQYQMTSHYSQKVFLGGISAELNEAELLLILRKFGKCNIKWPKNDAANHNMPGFCHVIFRESRSVCELLKNCTRQQRSTIDYFLHIHMAASSSSMDLSMRTNRLKPIQVVPWNVKDNVYVMQQGDTSNGDATFKDWSRTIFVSPLHGKMTAFSLATIMSNVFGTVSMAQINTDKYGYPTATIMSNVFGTVSMAQINTDKYGYPTGTGTVLFTDSHSYMRGVAAGAIDIKCDCFHKLLDIDPFLRENEPCAFCPAVADLFCRNFHCLRSYCKQCWVNKHGPKPLADHQPATRRQQPLPHI</sequence>
<evidence type="ECO:0000256" key="1">
    <source>
        <dbReference type="ARBA" id="ARBA00022884"/>
    </source>
</evidence>
<dbReference type="Pfam" id="PF16367">
    <property type="entry name" value="RRM_7"/>
    <property type="match status" value="1"/>
</dbReference>
<feature type="compositionally biased region" description="Polar residues" evidence="2">
    <location>
        <begin position="142"/>
        <end position="163"/>
    </location>
</feature>
<dbReference type="Gene3D" id="3.30.70.330">
    <property type="match status" value="3"/>
</dbReference>
<dbReference type="Pfam" id="PF16366">
    <property type="entry name" value="CEBP_ZZ"/>
    <property type="match status" value="1"/>
</dbReference>
<evidence type="ECO:0000259" key="4">
    <source>
        <dbReference type="Pfam" id="PF16367"/>
    </source>
</evidence>
<dbReference type="GO" id="GO:2000766">
    <property type="term" value="P:negative regulation of cytoplasmic translation"/>
    <property type="evidence" value="ECO:0007669"/>
    <property type="project" value="TreeGrafter"/>
</dbReference>